<dbReference type="InterPro" id="IPR003797">
    <property type="entry name" value="DegV"/>
</dbReference>
<keyword evidence="1" id="KW-0446">Lipid-binding</keyword>
<evidence type="ECO:0000313" key="2">
    <source>
        <dbReference type="EMBL" id="CAB4599309.1"/>
    </source>
</evidence>
<dbReference type="SUPFAM" id="SSF82549">
    <property type="entry name" value="DAK1/DegV-like"/>
    <property type="match status" value="1"/>
</dbReference>
<dbReference type="PANTHER" id="PTHR33434">
    <property type="entry name" value="DEGV DOMAIN-CONTAINING PROTEIN DR_1986-RELATED"/>
    <property type="match status" value="1"/>
</dbReference>
<dbReference type="InterPro" id="IPR050270">
    <property type="entry name" value="DegV_domain_contain"/>
</dbReference>
<organism evidence="2">
    <name type="scientific">freshwater metagenome</name>
    <dbReference type="NCBI Taxonomy" id="449393"/>
    <lineage>
        <taxon>unclassified sequences</taxon>
        <taxon>metagenomes</taxon>
        <taxon>ecological metagenomes</taxon>
    </lineage>
</organism>
<sequence>MRKIGIVTDSTAYLPATTIKLLGIKVVPLMVQWNGKSYFEADPNATDVIDALRKGELATTSRPNPATFLLAYQELAANGAKEIISLHISSSMSGTSDAARIAAKDSPISVHVIDSRTVGMALGFGVIAAAQAAEEGLDSQTIIQRAKLRMNATSIFFSVANLENLRRSGRISRGASILATALAIRPILTVDDGEVVAVERVRTAAKAMVRLEEMAVAATAGRAVDVAVHHLGAQSQAEAVVARLRSVLTGLGDVSNTEVGAVVGTHVGPGAIAVVIAPRV</sequence>
<dbReference type="Gene3D" id="3.30.1180.10">
    <property type="match status" value="1"/>
</dbReference>
<evidence type="ECO:0000256" key="1">
    <source>
        <dbReference type="ARBA" id="ARBA00023121"/>
    </source>
</evidence>
<reference evidence="2" key="1">
    <citation type="submission" date="2020-05" db="EMBL/GenBank/DDBJ databases">
        <authorList>
            <person name="Chiriac C."/>
            <person name="Salcher M."/>
            <person name="Ghai R."/>
            <person name="Kavagutti S V."/>
        </authorList>
    </citation>
    <scope>NUCLEOTIDE SEQUENCE</scope>
</reference>
<accession>A0A6J6GHF1</accession>
<dbReference type="PROSITE" id="PS51482">
    <property type="entry name" value="DEGV"/>
    <property type="match status" value="1"/>
</dbReference>
<dbReference type="Gene3D" id="3.40.50.10170">
    <property type="match status" value="1"/>
</dbReference>
<dbReference type="EMBL" id="CAEZXH010000033">
    <property type="protein sequence ID" value="CAB4682979.1"/>
    <property type="molecule type" value="Genomic_DNA"/>
</dbReference>
<dbReference type="InterPro" id="IPR043168">
    <property type="entry name" value="DegV_C"/>
</dbReference>
<evidence type="ECO:0000313" key="4">
    <source>
        <dbReference type="EMBL" id="CAB4777849.1"/>
    </source>
</evidence>
<proteinExistence type="predicted"/>
<name>A0A6J6GHF1_9ZZZZ</name>
<dbReference type="AlphaFoldDB" id="A0A6J6GHF1"/>
<dbReference type="EMBL" id="CAEZUJ010000020">
    <property type="protein sequence ID" value="CAB4599309.1"/>
    <property type="molecule type" value="Genomic_DNA"/>
</dbReference>
<gene>
    <name evidence="2" type="ORF">UFOPK1811_00670</name>
    <name evidence="3" type="ORF">UFOPK2360_00687</name>
    <name evidence="4" type="ORF">UFOPK2922_00788</name>
</gene>
<dbReference type="NCBIfam" id="TIGR00762">
    <property type="entry name" value="DegV"/>
    <property type="match status" value="1"/>
</dbReference>
<protein>
    <submittedName>
        <fullName evidence="2">Unannotated protein</fullName>
    </submittedName>
</protein>
<dbReference type="GO" id="GO:0008289">
    <property type="term" value="F:lipid binding"/>
    <property type="evidence" value="ECO:0007669"/>
    <property type="project" value="UniProtKB-KW"/>
</dbReference>
<evidence type="ECO:0000313" key="3">
    <source>
        <dbReference type="EMBL" id="CAB4682979.1"/>
    </source>
</evidence>
<dbReference type="Pfam" id="PF02645">
    <property type="entry name" value="DegV"/>
    <property type="match status" value="1"/>
</dbReference>
<dbReference type="PANTHER" id="PTHR33434:SF2">
    <property type="entry name" value="FATTY ACID-BINDING PROTEIN TM_1468"/>
    <property type="match status" value="1"/>
</dbReference>
<dbReference type="EMBL" id="CAEZZS010000031">
    <property type="protein sequence ID" value="CAB4777849.1"/>
    <property type="molecule type" value="Genomic_DNA"/>
</dbReference>